<organism evidence="1 2">
    <name type="scientific">Entomophthora muscae</name>
    <dbReference type="NCBI Taxonomy" id="34485"/>
    <lineage>
        <taxon>Eukaryota</taxon>
        <taxon>Fungi</taxon>
        <taxon>Fungi incertae sedis</taxon>
        <taxon>Zoopagomycota</taxon>
        <taxon>Entomophthoromycotina</taxon>
        <taxon>Entomophthoromycetes</taxon>
        <taxon>Entomophthorales</taxon>
        <taxon>Entomophthoraceae</taxon>
        <taxon>Entomophthora</taxon>
    </lineage>
</organism>
<comment type="caution">
    <text evidence="1">The sequence shown here is derived from an EMBL/GenBank/DDBJ whole genome shotgun (WGS) entry which is preliminary data.</text>
</comment>
<keyword evidence="2" id="KW-1185">Reference proteome</keyword>
<protein>
    <submittedName>
        <fullName evidence="1">Uncharacterized protein</fullName>
    </submittedName>
</protein>
<dbReference type="Proteomes" id="UP001165960">
    <property type="component" value="Unassembled WGS sequence"/>
</dbReference>
<reference evidence="1" key="1">
    <citation type="submission" date="2022-04" db="EMBL/GenBank/DDBJ databases">
        <title>Genome of the entomopathogenic fungus Entomophthora muscae.</title>
        <authorList>
            <person name="Elya C."/>
            <person name="Lovett B.R."/>
            <person name="Lee E."/>
            <person name="Macias A.M."/>
            <person name="Hajek A.E."/>
            <person name="De Bivort B.L."/>
            <person name="Kasson M.T."/>
            <person name="De Fine Licht H.H."/>
            <person name="Stajich J.E."/>
        </authorList>
    </citation>
    <scope>NUCLEOTIDE SEQUENCE</scope>
    <source>
        <strain evidence="1">Berkeley</strain>
    </source>
</reference>
<evidence type="ECO:0000313" key="2">
    <source>
        <dbReference type="Proteomes" id="UP001165960"/>
    </source>
</evidence>
<accession>A0ACC2SYF9</accession>
<dbReference type="EMBL" id="QTSX02004261">
    <property type="protein sequence ID" value="KAJ9067333.1"/>
    <property type="molecule type" value="Genomic_DNA"/>
</dbReference>
<proteinExistence type="predicted"/>
<gene>
    <name evidence="1" type="ORF">DSO57_1000246</name>
</gene>
<name>A0ACC2SYF9_9FUNG</name>
<sequence length="171" mass="19405">MVVVRMEAAGCRISNATILKQLEHGMERMMFFPVYGLEPIARKSFHIYSPPLKANPNSTMHIKLPPLKSKAYTKPITLPPLSLLIKSINFSANAPKVQTTPTKPPKSFSNFIRHSFQKRPRRRFSQVTRIYPCTHPGCTKAYGTLNHLNAHILTLGHGPRRCAKEFHMSRS</sequence>
<evidence type="ECO:0000313" key="1">
    <source>
        <dbReference type="EMBL" id="KAJ9067333.1"/>
    </source>
</evidence>